<dbReference type="InterPro" id="IPR009081">
    <property type="entry name" value="PP-bd_ACP"/>
</dbReference>
<dbReference type="SUPFAM" id="SSF52151">
    <property type="entry name" value="FabD/lysophospholipase-like"/>
    <property type="match status" value="1"/>
</dbReference>
<dbReference type="SUPFAM" id="SSF50129">
    <property type="entry name" value="GroES-like"/>
    <property type="match status" value="1"/>
</dbReference>
<dbReference type="GO" id="GO:0071770">
    <property type="term" value="P:DIM/DIP cell wall layer assembly"/>
    <property type="evidence" value="ECO:0007669"/>
    <property type="project" value="TreeGrafter"/>
</dbReference>
<dbReference type="GO" id="GO:0005737">
    <property type="term" value="C:cytoplasm"/>
    <property type="evidence" value="ECO:0007669"/>
    <property type="project" value="TreeGrafter"/>
</dbReference>
<feature type="active site" description="Proton donor; for dehydratase activity" evidence="8">
    <location>
        <position position="1123"/>
    </location>
</feature>
<dbReference type="InterPro" id="IPR016039">
    <property type="entry name" value="Thiolase-like"/>
</dbReference>
<dbReference type="Proteomes" id="UP000008043">
    <property type="component" value="Chromosome"/>
</dbReference>
<dbReference type="SMART" id="SM00826">
    <property type="entry name" value="PKS_DH"/>
    <property type="match status" value="1"/>
</dbReference>
<dbReference type="SUPFAM" id="SSF47336">
    <property type="entry name" value="ACP-like"/>
    <property type="match status" value="1"/>
</dbReference>
<dbReference type="Gene3D" id="1.10.1200.10">
    <property type="entry name" value="ACP-like"/>
    <property type="match status" value="1"/>
</dbReference>
<dbReference type="Pfam" id="PF00550">
    <property type="entry name" value="PP-binding"/>
    <property type="match status" value="1"/>
</dbReference>
<dbReference type="InterPro" id="IPR049552">
    <property type="entry name" value="PKS_DH_N"/>
</dbReference>
<dbReference type="PROSITE" id="PS50075">
    <property type="entry name" value="CARRIER"/>
    <property type="match status" value="1"/>
</dbReference>
<dbReference type="GO" id="GO:0006633">
    <property type="term" value="P:fatty acid biosynthetic process"/>
    <property type="evidence" value="ECO:0007669"/>
    <property type="project" value="InterPro"/>
</dbReference>
<dbReference type="PROSITE" id="PS52019">
    <property type="entry name" value="PKS_MFAS_DH"/>
    <property type="match status" value="1"/>
</dbReference>
<dbReference type="eggNOG" id="COG0604">
    <property type="taxonomic scope" value="Bacteria"/>
</dbReference>
<dbReference type="PATRIC" id="fig|1214101.3.peg.2174"/>
<dbReference type="InterPro" id="IPR020841">
    <property type="entry name" value="PKS_Beta-ketoAc_synthase_dom"/>
</dbReference>
<dbReference type="InterPro" id="IPR020843">
    <property type="entry name" value="ER"/>
</dbReference>
<dbReference type="GO" id="GO:0004312">
    <property type="term" value="F:fatty acid synthase activity"/>
    <property type="evidence" value="ECO:0007669"/>
    <property type="project" value="TreeGrafter"/>
</dbReference>
<dbReference type="GO" id="GO:0004315">
    <property type="term" value="F:3-oxoacyl-[acyl-carrier-protein] synthase activity"/>
    <property type="evidence" value="ECO:0007669"/>
    <property type="project" value="UniProtKB-EC"/>
</dbReference>
<sequence>MQQGDRRAVLQRALDTIDQLERRALAAEGRLTEPVAVIGVGCRLPGGVDGPEDYWRLLAEGRDAVVEVPAARWNAADFLCDDFTVPGTIRSASGGFLTHWEPDTFDAAFFGISPREAAAMDPQQRLLMEVTWEALEHAGLPADRLHGQRGGVFVGITLHEYGIRHFGALAPQDVDAYTVTGSVHNVAAGRIAYQLGLQGPAMAVDTACSSSLTAVHLACQSLRTGDADLALAAGTNLMLMPESSISLSRFGTLAPDGRCKAYDASADGLGRGEGCGVVVLKRLADAARDGDRVLAVLRGTVVNQDGASSGLTVPNGLAQRAAIRKALERSGLTPHDIDYIEGHGTGTPLGDPIELEALADVFGPGRDPDRPLVVGSVKTNIGHTEATAGVAGLIKTVLALRHRHIPAHLHLARRTPRISERAARLAFAGDGVPWPERGRPGRAGVSAFGISGTNAHVVVEEAPASEEARSAEREGPWLFQLSGADDRGLRAGAERLADWLTHHPDAVLPDLAHTLGRRRTHRDVRAALVADTADGLRQGLSALAADESAGTRVLPSAGAGAVWVFSGQGSQWTGMGRELLYGEPEFAAVIDAIEPVVRAESGIGLRELITGRDLGDAPMQHVQPAVFALQVGLAAVWRSRGLEPAAVLGHSMGEAAAAVVSGALSPEDGARVICRRSRLFGERSGGGMIALVELPADEVEERLAAVSGVTVAVSASPRSTVVGGVAEDVMPLVEQWRSEGLLARPVPGVTVAAHTPHVDPLLPELRALLGDLNPAEHAVTFYSTALPDPHTTAACDADYWVANMRNPVRFAQTIAAAAGDGFRVFVEVSPHPVVTHSIGETLGAEGVGDHLVTGSLRRGEPTRTALLSALGLLHAHGITVDLERLHPYGELADLPTTAWQRERYWYDTGAEAGPSEPGTHPLLGSRVVVPGSPVQHVWQTPLSERRLPWLADHRVAGSVVVPGTAYCEAALAAASEALDAAPDDIELHDIAYRTLLVVDGTVTVSTVLTEEGPGVGRIEIRTRDHTGAWVTHAEAVAKVAAEAPRPPARDLPALEAEHRVPLEPETLYAWMRAAGQQHGPAFQGVTSVRLAEGRSEAAVGRIAVPEQAGVGLRRPLLHPVRLDLCMQLLGAVPAASDPGASRALLPVGVRSLRRWADPATGSLVRSRLSRGADGGGLLGDVELLDDEGRVLVSARGVEVLDVSRAPDRHPLDDRLYEQTWEPAPALTPDSPSAAGGWLLVTEPGGIPQAERLRTALTAAGGQCVLLDLDAGAAALTGAVAAAAPRGVVVLMPPDDEETDPAETAQRRTLRLTELVNGLDAALEASGTPERPRLWLVTHGANAVRPDEPVTLAQTAVRGFARTLGFEHPALRTTLLDLDPRGGDPGSVLQELLGDPGEDDIAHRDRQRHLARFVPAPLSDPARPPARRTARYGEDGFRLVTRRAGRLDALELRAFDRRPPGPGEVEIEVRAAGLNFSDTLKAMGVYAGQGDGDQPLGTECAGRISAVGPDVAGFAVGNLVVASGWGCFASYVTTAARLVTRLPEGMTPVQAATVPSVFVTAWYGLRHLARLTAGEHVLVHSATGGVGMAALAIARAAGAEIHATAGTPAKRRLLRDMGIRHVSDSRSLDWADEVLAATDGRGVDVVLNSLTGPALRRGVEVLAEHGRFVEIGKRDLHDDMRLGLLPFTRALTFASVDADLLARTRPVLMRQLLDEVFAEFAAGRLAPLPHTTWPLDRAADAFRTMAGAEHTGKLVITVPESGETEVTVADAVPVIRPYGGYIVTGGLSGLGLHTAGHLAGLGARRLVLNGRSAPSPEAEKAIERMREAGAEVLVVRGDIAEQDTARRLVEAAGAPGATLRGVLHAAVVLDDGVLAGLDAARLEKVWRAKALGAWRLHEATEGCELDWWVAYSSTAAVFGNAGQAGYAAAGSWLDGLVHRRRARGLPALSVNWGPWARIGLAQELGERGYRLIEPEDGMAALEALISGRRTQTAFVSFDPDEWFKDQPAVRDSSLFDRLRAPAESDGPTAAPLLTRVTEASPDRARRILAGYVVEQVCGVLGRSEGAVDERAPMSSLGLDSLMALELRNRLEGGTGLKLSAALVWAHGDLASLAAELAVRLGVAPAAEAAGRPEPEGVAEGDLAAADDETDAQLLAEILAAAESGDATATGTDAEEDQR</sequence>
<dbReference type="EMBL" id="HE971709">
    <property type="protein sequence ID" value="CCK26520.1"/>
    <property type="molecule type" value="Genomic_DNA"/>
</dbReference>
<dbReference type="InterPro" id="IPR050091">
    <property type="entry name" value="PKS_NRPS_Biosynth_Enz"/>
</dbReference>
<dbReference type="SMART" id="SM00829">
    <property type="entry name" value="PKS_ER"/>
    <property type="match status" value="1"/>
</dbReference>
<dbReference type="Gene3D" id="3.90.180.10">
    <property type="entry name" value="Medium-chain alcohol dehydrogenases, catalytic domain"/>
    <property type="match status" value="1"/>
</dbReference>
<evidence type="ECO:0000256" key="2">
    <source>
        <dbReference type="ARBA" id="ARBA00022450"/>
    </source>
</evidence>
<dbReference type="RefSeq" id="WP_015656914.1">
    <property type="nucleotide sequence ID" value="NC_020504.1"/>
</dbReference>
<dbReference type="Pfam" id="PF13602">
    <property type="entry name" value="ADH_zinc_N_2"/>
    <property type="match status" value="1"/>
</dbReference>
<dbReference type="InterPro" id="IPR011032">
    <property type="entry name" value="GroES-like_sf"/>
</dbReference>
<dbReference type="InterPro" id="IPR049551">
    <property type="entry name" value="PKS_DH_C"/>
</dbReference>
<feature type="region of interest" description="N-terminal hotdog fold" evidence="8">
    <location>
        <begin position="920"/>
        <end position="1044"/>
    </location>
</feature>
<dbReference type="Gene3D" id="3.10.129.110">
    <property type="entry name" value="Polyketide synthase dehydratase"/>
    <property type="match status" value="1"/>
</dbReference>
<dbReference type="InterPro" id="IPR036291">
    <property type="entry name" value="NAD(P)-bd_dom_sf"/>
</dbReference>
<keyword evidence="4 12" id="KW-0808">Transferase</keyword>
<dbReference type="InterPro" id="IPR016035">
    <property type="entry name" value="Acyl_Trfase/lysoPLipase"/>
</dbReference>
<keyword evidence="2" id="KW-0596">Phosphopantetheine</keyword>
<feature type="domain" description="Carrier" evidence="9">
    <location>
        <begin position="2042"/>
        <end position="2119"/>
    </location>
</feature>
<evidence type="ECO:0000256" key="4">
    <source>
        <dbReference type="ARBA" id="ARBA00022679"/>
    </source>
</evidence>
<dbReference type="Gene3D" id="3.40.50.720">
    <property type="entry name" value="NAD(P)-binding Rossmann-like Domain"/>
    <property type="match status" value="3"/>
</dbReference>
<dbReference type="Gene3D" id="3.40.47.10">
    <property type="match status" value="1"/>
</dbReference>
<evidence type="ECO:0000256" key="7">
    <source>
        <dbReference type="ARBA" id="ARBA00023315"/>
    </source>
</evidence>
<dbReference type="GO" id="GO:0031177">
    <property type="term" value="F:phosphopantetheine binding"/>
    <property type="evidence" value="ECO:0007669"/>
    <property type="project" value="InterPro"/>
</dbReference>
<dbReference type="GO" id="GO:0016491">
    <property type="term" value="F:oxidoreductase activity"/>
    <property type="evidence" value="ECO:0007669"/>
    <property type="project" value="InterPro"/>
</dbReference>
<dbReference type="InterPro" id="IPR014043">
    <property type="entry name" value="Acyl_transferase_dom"/>
</dbReference>
<dbReference type="FunFam" id="3.40.50.720:FF:000209">
    <property type="entry name" value="Polyketide synthase Pks12"/>
    <property type="match status" value="1"/>
</dbReference>
<evidence type="ECO:0000256" key="6">
    <source>
        <dbReference type="ARBA" id="ARBA00023268"/>
    </source>
</evidence>
<evidence type="ECO:0000259" key="9">
    <source>
        <dbReference type="PROSITE" id="PS50075"/>
    </source>
</evidence>
<dbReference type="KEGG" id="sdv:BN159_2141"/>
<dbReference type="SMART" id="SM00827">
    <property type="entry name" value="PKS_AT"/>
    <property type="match status" value="1"/>
</dbReference>
<dbReference type="STRING" id="1214101.BN159_2141"/>
<feature type="region of interest" description="C-terminal hotdog fold" evidence="8">
    <location>
        <begin position="1059"/>
        <end position="1208"/>
    </location>
</feature>
<evidence type="ECO:0000313" key="13">
    <source>
        <dbReference type="Proteomes" id="UP000008043"/>
    </source>
</evidence>
<keyword evidence="13" id="KW-1185">Reference proteome</keyword>
<dbReference type="SUPFAM" id="SSF51735">
    <property type="entry name" value="NAD(P)-binding Rossmann-fold domains"/>
    <property type="match status" value="3"/>
</dbReference>
<dbReference type="Gene3D" id="3.40.366.10">
    <property type="entry name" value="Malonyl-Coenzyme A Acyl Carrier Protein, domain 2"/>
    <property type="match status" value="1"/>
</dbReference>
<dbReference type="SUPFAM" id="SSF53901">
    <property type="entry name" value="Thiolase-like"/>
    <property type="match status" value="1"/>
</dbReference>
<dbReference type="InterPro" id="IPR006162">
    <property type="entry name" value="Ppantetheine_attach_site"/>
</dbReference>
<dbReference type="Pfam" id="PF08659">
    <property type="entry name" value="KR"/>
    <property type="match status" value="1"/>
</dbReference>
<dbReference type="InterPro" id="IPR014031">
    <property type="entry name" value="Ketoacyl_synth_C"/>
</dbReference>
<feature type="active site" description="Proton acceptor; for dehydratase activity" evidence="8">
    <location>
        <position position="953"/>
    </location>
</feature>
<dbReference type="SMART" id="SM00822">
    <property type="entry name" value="PKS_KR"/>
    <property type="match status" value="1"/>
</dbReference>
<evidence type="ECO:0000256" key="1">
    <source>
        <dbReference type="ARBA" id="ARBA00004792"/>
    </source>
</evidence>
<name>K4R0A3_STRDJ</name>
<dbReference type="PROSITE" id="PS00012">
    <property type="entry name" value="PHOSPHOPANTETHEINE"/>
    <property type="match status" value="1"/>
</dbReference>
<dbReference type="InterPro" id="IPR057326">
    <property type="entry name" value="KR_dom"/>
</dbReference>
<dbReference type="CDD" id="cd00833">
    <property type="entry name" value="PKS"/>
    <property type="match status" value="1"/>
</dbReference>
<proteinExistence type="predicted"/>
<dbReference type="InterPro" id="IPR036736">
    <property type="entry name" value="ACP-like_sf"/>
</dbReference>
<dbReference type="InterPro" id="IPR049900">
    <property type="entry name" value="PKS_mFAS_DH"/>
</dbReference>
<feature type="domain" description="PKS/mFAS DH" evidence="11">
    <location>
        <begin position="920"/>
        <end position="1208"/>
    </location>
</feature>
<evidence type="ECO:0000313" key="12">
    <source>
        <dbReference type="EMBL" id="CCK26520.1"/>
    </source>
</evidence>
<comment type="pathway">
    <text evidence="1">Antibiotic biosynthesis.</text>
</comment>
<keyword evidence="5" id="KW-0045">Antibiotic biosynthesis</keyword>
<dbReference type="HOGENOM" id="CLU_000022_31_5_11"/>
<dbReference type="Pfam" id="PF02801">
    <property type="entry name" value="Ketoacyl-synt_C"/>
    <property type="match status" value="1"/>
</dbReference>
<dbReference type="SMART" id="SM00823">
    <property type="entry name" value="PKS_PP"/>
    <property type="match status" value="1"/>
</dbReference>
<evidence type="ECO:0000256" key="5">
    <source>
        <dbReference type="ARBA" id="ARBA00023194"/>
    </source>
</evidence>
<dbReference type="Gene3D" id="3.30.70.3290">
    <property type="match status" value="1"/>
</dbReference>
<dbReference type="InterPro" id="IPR020807">
    <property type="entry name" value="PKS_DH"/>
</dbReference>
<feature type="domain" description="Ketosynthase family 3 (KS3)" evidence="10">
    <location>
        <begin position="32"/>
        <end position="461"/>
    </location>
</feature>
<dbReference type="PANTHER" id="PTHR43775">
    <property type="entry name" value="FATTY ACID SYNTHASE"/>
    <property type="match status" value="1"/>
</dbReference>
<evidence type="ECO:0000259" key="11">
    <source>
        <dbReference type="PROSITE" id="PS52019"/>
    </source>
</evidence>
<dbReference type="InterPro" id="IPR013968">
    <property type="entry name" value="PKS_KR"/>
</dbReference>
<gene>
    <name evidence="12" type="primary">ppsC</name>
    <name evidence="12" type="ORF">BN159_2141</name>
</gene>
<keyword evidence="3" id="KW-0597">Phosphoprotein</keyword>
<organism evidence="12 13">
    <name type="scientific">Streptomyces davaonensis (strain DSM 101723 / JCM 4913 / KCC S-0913 / 768)</name>
    <dbReference type="NCBI Taxonomy" id="1214101"/>
    <lineage>
        <taxon>Bacteria</taxon>
        <taxon>Bacillati</taxon>
        <taxon>Actinomycetota</taxon>
        <taxon>Actinomycetes</taxon>
        <taxon>Kitasatosporales</taxon>
        <taxon>Streptomycetaceae</taxon>
        <taxon>Streptomyces</taxon>
    </lineage>
</organism>
<evidence type="ECO:0000256" key="3">
    <source>
        <dbReference type="ARBA" id="ARBA00022553"/>
    </source>
</evidence>
<dbReference type="InterPro" id="IPR014030">
    <property type="entry name" value="Ketoacyl_synth_N"/>
</dbReference>
<dbReference type="InterPro" id="IPR042104">
    <property type="entry name" value="PKS_dehydratase_sf"/>
</dbReference>
<dbReference type="Pfam" id="PF00109">
    <property type="entry name" value="ketoacyl-synt"/>
    <property type="match status" value="1"/>
</dbReference>
<dbReference type="Pfam" id="PF14765">
    <property type="entry name" value="PS-DH"/>
    <property type="match status" value="1"/>
</dbReference>
<dbReference type="PANTHER" id="PTHR43775:SF37">
    <property type="entry name" value="SI:DKEY-61P9.11"/>
    <property type="match status" value="1"/>
</dbReference>
<dbReference type="SMART" id="SM00825">
    <property type="entry name" value="PKS_KS"/>
    <property type="match status" value="1"/>
</dbReference>
<keyword evidence="6" id="KW-0511">Multifunctional enzyme</keyword>
<dbReference type="InterPro" id="IPR018201">
    <property type="entry name" value="Ketoacyl_synth_AS"/>
</dbReference>
<dbReference type="InterPro" id="IPR013154">
    <property type="entry name" value="ADH-like_N"/>
</dbReference>
<dbReference type="Pfam" id="PF21089">
    <property type="entry name" value="PKS_DH_N"/>
    <property type="match status" value="1"/>
</dbReference>
<dbReference type="CDD" id="cd05195">
    <property type="entry name" value="enoyl_red"/>
    <property type="match status" value="1"/>
</dbReference>
<dbReference type="FunFam" id="3.40.47.10:FF:000019">
    <property type="entry name" value="Polyketide synthase type I"/>
    <property type="match status" value="1"/>
</dbReference>
<dbReference type="Pfam" id="PF00698">
    <property type="entry name" value="Acyl_transf_1"/>
    <property type="match status" value="1"/>
</dbReference>
<dbReference type="Pfam" id="PF08240">
    <property type="entry name" value="ADH_N"/>
    <property type="match status" value="1"/>
</dbReference>
<dbReference type="Pfam" id="PF16197">
    <property type="entry name" value="KAsynt_C_assoc"/>
    <property type="match status" value="1"/>
</dbReference>
<evidence type="ECO:0000256" key="8">
    <source>
        <dbReference type="PROSITE-ProRule" id="PRU01363"/>
    </source>
</evidence>
<keyword evidence="7 12" id="KW-0012">Acyltransferase</keyword>
<evidence type="ECO:0000259" key="10">
    <source>
        <dbReference type="PROSITE" id="PS52004"/>
    </source>
</evidence>
<dbReference type="InterPro" id="IPR016036">
    <property type="entry name" value="Malonyl_transacylase_ACP-bd"/>
</dbReference>
<dbReference type="InterPro" id="IPR032821">
    <property type="entry name" value="PKS_assoc"/>
</dbReference>
<reference evidence="12 13" key="1">
    <citation type="journal article" date="2012" name="J. Bacteriol.">
        <title>Genome sequence of the bacterium Streptomyces davawensis JCM 4913 and heterologous production of the unique antibiotic roseoflavin.</title>
        <authorList>
            <person name="Jankowitsch F."/>
            <person name="Schwarz J."/>
            <person name="Ruckert C."/>
            <person name="Gust B."/>
            <person name="Szczepanowski R."/>
            <person name="Blom J."/>
            <person name="Pelzer S."/>
            <person name="Kalinowski J."/>
            <person name="Mack M."/>
        </authorList>
    </citation>
    <scope>NUCLEOTIDE SEQUENCE [LARGE SCALE GENOMIC DNA]</scope>
    <source>
        <strain evidence="13">DSM 101723 / JCM 4913 / KCC S-0913 / 768</strain>
    </source>
</reference>
<dbReference type="EC" id="2.3.1.41" evidence="12"/>
<accession>K4R0A3</accession>
<dbReference type="InterPro" id="IPR001227">
    <property type="entry name" value="Ac_transferase_dom_sf"/>
</dbReference>
<dbReference type="GO" id="GO:0005886">
    <property type="term" value="C:plasma membrane"/>
    <property type="evidence" value="ECO:0007669"/>
    <property type="project" value="TreeGrafter"/>
</dbReference>
<dbReference type="SUPFAM" id="SSF55048">
    <property type="entry name" value="Probable ACP-binding domain of malonyl-CoA ACP transacylase"/>
    <property type="match status" value="1"/>
</dbReference>
<dbReference type="eggNOG" id="COG3321">
    <property type="taxonomic scope" value="Bacteria"/>
</dbReference>
<dbReference type="PROSITE" id="PS52004">
    <property type="entry name" value="KS3_2"/>
    <property type="match status" value="1"/>
</dbReference>
<dbReference type="GO" id="GO:0033068">
    <property type="term" value="P:macrolide biosynthetic process"/>
    <property type="evidence" value="ECO:0007669"/>
    <property type="project" value="UniProtKB-ARBA"/>
</dbReference>
<protein>
    <submittedName>
        <fullName evidence="12">Phthiocerol synthesis polyketide synthase type I PpsC</fullName>
        <ecNumber evidence="12">2.3.1.41</ecNumber>
    </submittedName>
</protein>
<dbReference type="PROSITE" id="PS00606">
    <property type="entry name" value="KS3_1"/>
    <property type="match status" value="1"/>
</dbReference>
<dbReference type="InterPro" id="IPR020806">
    <property type="entry name" value="PKS_PP-bd"/>
</dbReference>